<keyword evidence="9" id="KW-1185">Reference proteome</keyword>
<dbReference type="Gene3D" id="3.40.30.10">
    <property type="entry name" value="Glutaredoxin"/>
    <property type="match status" value="1"/>
</dbReference>
<dbReference type="Proteomes" id="UP001243623">
    <property type="component" value="Chromosome"/>
</dbReference>
<dbReference type="InterPro" id="IPR028431">
    <property type="entry name" value="NADP_DH_HndA-like"/>
</dbReference>
<accession>A0A9Y2AIY4</accession>
<dbReference type="CDD" id="cd03064">
    <property type="entry name" value="TRX_Fd_NuoE"/>
    <property type="match status" value="1"/>
</dbReference>
<evidence type="ECO:0000256" key="1">
    <source>
        <dbReference type="ARBA" id="ARBA00010643"/>
    </source>
</evidence>
<evidence type="ECO:0000256" key="5">
    <source>
        <dbReference type="ARBA" id="ARBA00023014"/>
    </source>
</evidence>
<dbReference type="Pfam" id="PF01257">
    <property type="entry name" value="2Fe-2S_thioredx"/>
    <property type="match status" value="1"/>
</dbReference>
<feature type="binding site" evidence="7">
    <location>
        <position position="131"/>
    </location>
    <ligand>
        <name>[2Fe-2S] cluster</name>
        <dbReference type="ChEBI" id="CHEBI:190135"/>
    </ligand>
</feature>
<evidence type="ECO:0000256" key="3">
    <source>
        <dbReference type="ARBA" id="ARBA00022723"/>
    </source>
</evidence>
<dbReference type="InterPro" id="IPR002023">
    <property type="entry name" value="NuoE-like"/>
</dbReference>
<name>A0A9Y2AIY4_9FIRM</name>
<keyword evidence="4 7" id="KW-0408">Iron</keyword>
<dbReference type="GO" id="GO:0046872">
    <property type="term" value="F:metal ion binding"/>
    <property type="evidence" value="ECO:0007669"/>
    <property type="project" value="UniProtKB-KW"/>
</dbReference>
<evidence type="ECO:0000256" key="4">
    <source>
        <dbReference type="ARBA" id="ARBA00023004"/>
    </source>
</evidence>
<evidence type="ECO:0000313" key="9">
    <source>
        <dbReference type="Proteomes" id="UP001243623"/>
    </source>
</evidence>
<dbReference type="GO" id="GO:0051537">
    <property type="term" value="F:2 iron, 2 sulfur cluster binding"/>
    <property type="evidence" value="ECO:0007669"/>
    <property type="project" value="UniProtKB-KW"/>
</dbReference>
<gene>
    <name evidence="8" type="ORF">P3F81_01335</name>
</gene>
<comment type="cofactor">
    <cofactor evidence="7">
        <name>[2Fe-2S] cluster</name>
        <dbReference type="ChEBI" id="CHEBI:190135"/>
    </cofactor>
    <text evidence="7">Binds 1 [2Fe-2S] cluster.</text>
</comment>
<dbReference type="RefSeq" id="WP_147667070.1">
    <property type="nucleotide sequence ID" value="NZ_CP120678.1"/>
</dbReference>
<dbReference type="KEGG" id="sgbi:P3F81_01335"/>
<keyword evidence="3 7" id="KW-0479">Metal-binding</keyword>
<dbReference type="GO" id="GO:0016491">
    <property type="term" value="F:oxidoreductase activity"/>
    <property type="evidence" value="ECO:0007669"/>
    <property type="project" value="InterPro"/>
</dbReference>
<reference evidence="8" key="1">
    <citation type="submission" date="2023-03" db="EMBL/GenBank/DDBJ databases">
        <title>Selenobaculum gbiensis gen. nov. sp. nov., a new bacterium isolated from the gut microbiota of IBD patient.</title>
        <authorList>
            <person name="Yeo S."/>
            <person name="Park H."/>
            <person name="Huh C.S."/>
        </authorList>
    </citation>
    <scope>NUCLEOTIDE SEQUENCE</scope>
    <source>
        <strain evidence="8">ICN-92133</strain>
    </source>
</reference>
<evidence type="ECO:0000256" key="7">
    <source>
        <dbReference type="PIRSR" id="PIRSR000216-1"/>
    </source>
</evidence>
<dbReference type="Gene3D" id="1.10.10.1590">
    <property type="entry name" value="NADH-quinone oxidoreductase subunit E"/>
    <property type="match status" value="1"/>
</dbReference>
<sequence length="165" mass="18599">MDFKMKEQILTKELAEQIDLILFSHNNDASQLVGILLDIQVIIPRQYIPEQVAYYLAEKLNTKITNVYDVISFYAALSDKPRAKYPIQICDSIVCKINDNTTIFTVLKEILGIEINEVTYDGRFTIEKVPCFGACDVAPAVRINGKVYGHLTSREKIIALLDALG</sequence>
<organism evidence="8 9">
    <name type="scientific">Selenobaculum gibii</name>
    <dbReference type="NCBI Taxonomy" id="3054208"/>
    <lineage>
        <taxon>Bacteria</taxon>
        <taxon>Bacillati</taxon>
        <taxon>Bacillota</taxon>
        <taxon>Negativicutes</taxon>
        <taxon>Selenomonadales</taxon>
        <taxon>Selenomonadaceae</taxon>
        <taxon>Selenobaculum</taxon>
    </lineage>
</organism>
<feature type="binding site" evidence="7">
    <location>
        <position position="90"/>
    </location>
    <ligand>
        <name>[2Fe-2S] cluster</name>
        <dbReference type="ChEBI" id="CHEBI:190135"/>
    </ligand>
</feature>
<dbReference type="InterPro" id="IPR042128">
    <property type="entry name" value="NuoE_dom"/>
</dbReference>
<feature type="binding site" evidence="7">
    <location>
        <position position="135"/>
    </location>
    <ligand>
        <name>[2Fe-2S] cluster</name>
        <dbReference type="ChEBI" id="CHEBI:190135"/>
    </ligand>
</feature>
<dbReference type="EMBL" id="CP120678">
    <property type="protein sequence ID" value="WIW70994.1"/>
    <property type="molecule type" value="Genomic_DNA"/>
</dbReference>
<feature type="binding site" evidence="7">
    <location>
        <position position="95"/>
    </location>
    <ligand>
        <name>[2Fe-2S] cluster</name>
        <dbReference type="ChEBI" id="CHEBI:190135"/>
    </ligand>
</feature>
<dbReference type="PANTHER" id="PTHR43342">
    <property type="entry name" value="NADH-QUINONE OXIDOREDUCTASE, E SUBUNIT"/>
    <property type="match status" value="1"/>
</dbReference>
<dbReference type="PANTHER" id="PTHR43342:SF1">
    <property type="entry name" value="BIFURCATING [FEFE] HYDROGENASE GAMMA SUBUNIT"/>
    <property type="match status" value="1"/>
</dbReference>
<evidence type="ECO:0000313" key="8">
    <source>
        <dbReference type="EMBL" id="WIW70994.1"/>
    </source>
</evidence>
<dbReference type="InterPro" id="IPR036249">
    <property type="entry name" value="Thioredoxin-like_sf"/>
</dbReference>
<keyword evidence="5 7" id="KW-0411">Iron-sulfur</keyword>
<dbReference type="InterPro" id="IPR041921">
    <property type="entry name" value="NuoE_N"/>
</dbReference>
<dbReference type="PIRSF" id="PIRSF000216">
    <property type="entry name" value="NADH_DH_24kDa"/>
    <property type="match status" value="1"/>
</dbReference>
<comment type="cofactor">
    <cofactor evidence="6">
        <name>[2Fe-2S] cluster</name>
        <dbReference type="ChEBI" id="CHEBI:190135"/>
    </cofactor>
</comment>
<keyword evidence="2 7" id="KW-0001">2Fe-2S</keyword>
<evidence type="ECO:0000256" key="2">
    <source>
        <dbReference type="ARBA" id="ARBA00022714"/>
    </source>
</evidence>
<evidence type="ECO:0000256" key="6">
    <source>
        <dbReference type="ARBA" id="ARBA00034078"/>
    </source>
</evidence>
<protein>
    <submittedName>
        <fullName evidence="8">NAD(P)H-dependent oxidoreductase subunit E</fullName>
    </submittedName>
</protein>
<proteinExistence type="inferred from homology"/>
<comment type="similarity">
    <text evidence="1">Belongs to the complex I 24 kDa subunit family.</text>
</comment>
<dbReference type="SUPFAM" id="SSF52833">
    <property type="entry name" value="Thioredoxin-like"/>
    <property type="match status" value="1"/>
</dbReference>
<dbReference type="AlphaFoldDB" id="A0A9Y2AIY4"/>